<evidence type="ECO:0000256" key="11">
    <source>
        <dbReference type="ARBA" id="ARBA00023004"/>
    </source>
</evidence>
<dbReference type="Pfam" id="PF01786">
    <property type="entry name" value="AOX"/>
    <property type="match status" value="1"/>
</dbReference>
<evidence type="ECO:0000256" key="6">
    <source>
        <dbReference type="ARBA" id="ARBA00022692"/>
    </source>
</evidence>
<evidence type="ECO:0000256" key="3">
    <source>
        <dbReference type="ARBA" id="ARBA00008388"/>
    </source>
</evidence>
<gene>
    <name evidence="13" type="ORF">EVOR1521_LOCUS20470</name>
</gene>
<keyword evidence="6" id="KW-0812">Transmembrane</keyword>
<keyword evidence="9" id="KW-1133">Transmembrane helix</keyword>
<dbReference type="GO" id="GO:0016020">
    <property type="term" value="C:membrane"/>
    <property type="evidence" value="ECO:0007669"/>
    <property type="project" value="UniProtKB-SubCell"/>
</dbReference>
<evidence type="ECO:0000256" key="12">
    <source>
        <dbReference type="ARBA" id="ARBA00023136"/>
    </source>
</evidence>
<evidence type="ECO:0000256" key="4">
    <source>
        <dbReference type="ARBA" id="ARBA00022448"/>
    </source>
</evidence>
<dbReference type="Gene3D" id="1.20.1260.140">
    <property type="entry name" value="Alternative oxidase"/>
    <property type="match status" value="1"/>
</dbReference>
<dbReference type="PANTHER" id="PTHR31803:SF3">
    <property type="entry name" value="ALTERNATIVE OXIDASE"/>
    <property type="match status" value="1"/>
</dbReference>
<evidence type="ECO:0000256" key="9">
    <source>
        <dbReference type="ARBA" id="ARBA00022989"/>
    </source>
</evidence>
<evidence type="ECO:0000313" key="13">
    <source>
        <dbReference type="EMBL" id="CAJ1396199.1"/>
    </source>
</evidence>
<protein>
    <submittedName>
        <fullName evidence="13">Uncharacterized protein</fullName>
    </submittedName>
</protein>
<dbReference type="PANTHER" id="PTHR31803">
    <property type="entry name" value="ALTERNATIVE OXIDASE"/>
    <property type="match status" value="1"/>
</dbReference>
<evidence type="ECO:0000256" key="7">
    <source>
        <dbReference type="ARBA" id="ARBA00022723"/>
    </source>
</evidence>
<dbReference type="AlphaFoldDB" id="A0AA36N874"/>
<dbReference type="Proteomes" id="UP001178507">
    <property type="component" value="Unassembled WGS sequence"/>
</dbReference>
<dbReference type="GO" id="GO:0010230">
    <property type="term" value="P:alternative respiration"/>
    <property type="evidence" value="ECO:0007669"/>
    <property type="project" value="TreeGrafter"/>
</dbReference>
<reference evidence="13" key="1">
    <citation type="submission" date="2023-08" db="EMBL/GenBank/DDBJ databases">
        <authorList>
            <person name="Chen Y."/>
            <person name="Shah S."/>
            <person name="Dougan E. K."/>
            <person name="Thang M."/>
            <person name="Chan C."/>
        </authorList>
    </citation>
    <scope>NUCLEOTIDE SEQUENCE</scope>
</reference>
<evidence type="ECO:0000256" key="8">
    <source>
        <dbReference type="ARBA" id="ARBA00022982"/>
    </source>
</evidence>
<dbReference type="EMBL" id="CAUJNA010003221">
    <property type="protein sequence ID" value="CAJ1396199.1"/>
    <property type="molecule type" value="Genomic_DNA"/>
</dbReference>
<keyword evidence="7" id="KW-0479">Metal-binding</keyword>
<dbReference type="GO" id="GO:0046872">
    <property type="term" value="F:metal ion binding"/>
    <property type="evidence" value="ECO:0007669"/>
    <property type="project" value="UniProtKB-KW"/>
</dbReference>
<evidence type="ECO:0000256" key="1">
    <source>
        <dbReference type="ARBA" id="ARBA00001962"/>
    </source>
</evidence>
<keyword evidence="12" id="KW-0472">Membrane</keyword>
<comment type="cofactor">
    <cofactor evidence="1">
        <name>Fe cation</name>
        <dbReference type="ChEBI" id="CHEBI:24875"/>
    </cofactor>
</comment>
<keyword evidence="14" id="KW-1185">Reference proteome</keyword>
<evidence type="ECO:0000256" key="2">
    <source>
        <dbReference type="ARBA" id="ARBA00004370"/>
    </source>
</evidence>
<comment type="subcellular location">
    <subcellularLocation>
        <location evidence="2">Membrane</location>
    </subcellularLocation>
</comment>
<dbReference type="InterPro" id="IPR038659">
    <property type="entry name" value="AOX_sf"/>
</dbReference>
<keyword evidence="8" id="KW-0249">Electron transport</keyword>
<dbReference type="GO" id="GO:0009916">
    <property type="term" value="F:alternative oxidase activity"/>
    <property type="evidence" value="ECO:0007669"/>
    <property type="project" value="InterPro"/>
</dbReference>
<accession>A0AA36N874</accession>
<keyword evidence="4" id="KW-0813">Transport</keyword>
<sequence length="250" mass="27851">MAVRAASRVVQATPAVVFYRRTSCVPALVEAPQLTLSRDAPQWQMPHNVWSPDSLNGVRVSAMQPHTFADHAASFTTQALNIVLDLASGFTFGRLVGRESSWLRRLQLLETAATAPATFSGLVAKFPLRQTRLDRGWLRALSQSQQSASHLSMICAARGVRESLGLKSMAYVFGVGYLLWPRFGKWCVDHSQEALIRVYAQLLEEMDEGELPTLRDMPAPEVAVRHYGLSPEASLRDVVERIHLEDRLAR</sequence>
<dbReference type="InterPro" id="IPR002680">
    <property type="entry name" value="AOX"/>
</dbReference>
<comment type="caution">
    <text evidence="13">The sequence shown here is derived from an EMBL/GenBank/DDBJ whole genome shotgun (WGS) entry which is preliminary data.</text>
</comment>
<name>A0AA36N874_9DINO</name>
<evidence type="ECO:0000256" key="5">
    <source>
        <dbReference type="ARBA" id="ARBA00022660"/>
    </source>
</evidence>
<comment type="similarity">
    <text evidence="3">Belongs to the alternative oxidase family.</text>
</comment>
<keyword evidence="11" id="KW-0408">Iron</keyword>
<dbReference type="GO" id="GO:0005739">
    <property type="term" value="C:mitochondrion"/>
    <property type="evidence" value="ECO:0007669"/>
    <property type="project" value="TreeGrafter"/>
</dbReference>
<keyword evidence="10" id="KW-0560">Oxidoreductase</keyword>
<evidence type="ECO:0000256" key="10">
    <source>
        <dbReference type="ARBA" id="ARBA00023002"/>
    </source>
</evidence>
<evidence type="ECO:0000313" key="14">
    <source>
        <dbReference type="Proteomes" id="UP001178507"/>
    </source>
</evidence>
<organism evidence="13 14">
    <name type="scientific">Effrenium voratum</name>
    <dbReference type="NCBI Taxonomy" id="2562239"/>
    <lineage>
        <taxon>Eukaryota</taxon>
        <taxon>Sar</taxon>
        <taxon>Alveolata</taxon>
        <taxon>Dinophyceae</taxon>
        <taxon>Suessiales</taxon>
        <taxon>Symbiodiniaceae</taxon>
        <taxon>Effrenium</taxon>
    </lineage>
</organism>
<proteinExistence type="inferred from homology"/>
<keyword evidence="5" id="KW-0679">Respiratory chain</keyword>